<dbReference type="InterPro" id="IPR036378">
    <property type="entry name" value="FAS1_dom_sf"/>
</dbReference>
<dbReference type="PANTHER" id="PTHR10900">
    <property type="entry name" value="PERIOSTIN-RELATED"/>
    <property type="match status" value="1"/>
</dbReference>
<evidence type="ECO:0000313" key="2">
    <source>
        <dbReference type="EMBL" id="WEK35899.1"/>
    </source>
</evidence>
<accession>A0AAJ6BHH4</accession>
<proteinExistence type="predicted"/>
<dbReference type="Proteomes" id="UP001220610">
    <property type="component" value="Chromosome"/>
</dbReference>
<sequence>MLNNIKIGLMAMLLLGQLVACRKDNIAPPIDRTLVPRTITQFVENNYDLTLLHAALKKANLLDTLQLPNVGTFFAPDAAAFNAHGIWSEKDLEAMNADSLREVLRGYIIPQRMFISQFPVQMGNVYTTRSGTTMYISVSASGNGAGPDNRNLVINGGVVLDGSKRNISLGNGVVHMLKKMMNVHSGTVQDYLASNPELSIFTAAMKRFNYWEGLKNNNPITVFAPNNAAFEKLNITEQQINNINPAAFKEQLFAIYHFNMAPKRIFTSEGWLIEGTVYADGGVKYGNYSLTPNYGWSAYWGEDSGIELYEWQGVRYGSVVGGNGSTVYKGSNTIDADHVTSNGVVHVIEDLFLFPEAMRK</sequence>
<dbReference type="InterPro" id="IPR050904">
    <property type="entry name" value="Adhesion/Biosynth-related"/>
</dbReference>
<dbReference type="SMART" id="SM00554">
    <property type="entry name" value="FAS1"/>
    <property type="match status" value="2"/>
</dbReference>
<dbReference type="PANTHER" id="PTHR10900:SF77">
    <property type="entry name" value="FI19380P1"/>
    <property type="match status" value="1"/>
</dbReference>
<dbReference type="GO" id="GO:0005615">
    <property type="term" value="C:extracellular space"/>
    <property type="evidence" value="ECO:0007669"/>
    <property type="project" value="TreeGrafter"/>
</dbReference>
<reference evidence="2" key="1">
    <citation type="submission" date="2023-03" db="EMBL/GenBank/DDBJ databases">
        <title>Andean soil-derived lignocellulolytic bacterial consortium as a source of novel taxa and putative plastic-active enzymes.</title>
        <authorList>
            <person name="Diaz-Garcia L."/>
            <person name="Chuvochina M."/>
            <person name="Feuerriegel G."/>
            <person name="Bunk B."/>
            <person name="Sproer C."/>
            <person name="Streit W.R."/>
            <person name="Rodriguez L.M."/>
            <person name="Overmann J."/>
            <person name="Jimenez D.J."/>
        </authorList>
    </citation>
    <scope>NUCLEOTIDE SEQUENCE</scope>
    <source>
        <strain evidence="2">MAG 7</strain>
    </source>
</reference>
<name>A0AAJ6BHH4_9BACT</name>
<evidence type="ECO:0000259" key="1">
    <source>
        <dbReference type="PROSITE" id="PS50213"/>
    </source>
</evidence>
<dbReference type="EMBL" id="CP119311">
    <property type="protein sequence ID" value="WEK35899.1"/>
    <property type="molecule type" value="Genomic_DNA"/>
</dbReference>
<organism evidence="2 3">
    <name type="scientific">Candidatus Pseudobacter hemicellulosilyticus</name>
    <dbReference type="NCBI Taxonomy" id="3121375"/>
    <lineage>
        <taxon>Bacteria</taxon>
        <taxon>Pseudomonadati</taxon>
        <taxon>Bacteroidota</taxon>
        <taxon>Chitinophagia</taxon>
        <taxon>Chitinophagales</taxon>
        <taxon>Chitinophagaceae</taxon>
        <taxon>Pseudobacter</taxon>
    </lineage>
</organism>
<dbReference type="InterPro" id="IPR000782">
    <property type="entry name" value="FAS1_domain"/>
</dbReference>
<dbReference type="Pfam" id="PF02469">
    <property type="entry name" value="Fasciclin"/>
    <property type="match status" value="2"/>
</dbReference>
<evidence type="ECO:0000313" key="3">
    <source>
        <dbReference type="Proteomes" id="UP001220610"/>
    </source>
</evidence>
<gene>
    <name evidence="2" type="ORF">P0Y53_00175</name>
</gene>
<dbReference type="Gene3D" id="2.30.180.10">
    <property type="entry name" value="FAS1 domain"/>
    <property type="match status" value="2"/>
</dbReference>
<dbReference type="SUPFAM" id="SSF82153">
    <property type="entry name" value="FAS1 domain"/>
    <property type="match status" value="2"/>
</dbReference>
<protein>
    <submittedName>
        <fullName evidence="2">Fasciclin domain-containing protein</fullName>
    </submittedName>
</protein>
<feature type="domain" description="FAS1" evidence="1">
    <location>
        <begin position="185"/>
        <end position="352"/>
    </location>
</feature>
<dbReference type="PROSITE" id="PS50213">
    <property type="entry name" value="FAS1"/>
    <property type="match status" value="2"/>
</dbReference>
<dbReference type="AlphaFoldDB" id="A0AAJ6BHH4"/>
<feature type="domain" description="FAS1" evidence="1">
    <location>
        <begin position="36"/>
        <end position="181"/>
    </location>
</feature>